<proteinExistence type="predicted"/>
<keyword evidence="1" id="KW-0496">Mitochondrion</keyword>
<evidence type="ECO:0000313" key="1">
    <source>
        <dbReference type="EMBL" id="QHR89748.1"/>
    </source>
</evidence>
<gene>
    <name evidence="1" type="primary">orf03793</name>
    <name evidence="1" type="ORF">Q903MT_gene3770</name>
</gene>
<sequence>MSIAPLPYHFVSPYWLVCMLPRFPPFVCAAIVHFRRMAVEEISPSEDESVSSLWGVGYSFLLAQVSPLYH</sequence>
<dbReference type="AlphaFoldDB" id="A0A6B9XS04"/>
<dbReference type="EMBL" id="MK697699">
    <property type="protein sequence ID" value="QHR89748.1"/>
    <property type="molecule type" value="Genomic_DNA"/>
</dbReference>
<protein>
    <submittedName>
        <fullName evidence="1">Uncharacterized protein</fullName>
    </submittedName>
</protein>
<name>A0A6B9XS04_PICSI</name>
<organism evidence="1">
    <name type="scientific">Picea sitchensis</name>
    <name type="common">Sitka spruce</name>
    <name type="synonym">Pinus sitchensis</name>
    <dbReference type="NCBI Taxonomy" id="3332"/>
    <lineage>
        <taxon>Eukaryota</taxon>
        <taxon>Viridiplantae</taxon>
        <taxon>Streptophyta</taxon>
        <taxon>Embryophyta</taxon>
        <taxon>Tracheophyta</taxon>
        <taxon>Spermatophyta</taxon>
        <taxon>Pinopsida</taxon>
        <taxon>Pinidae</taxon>
        <taxon>Conifers I</taxon>
        <taxon>Pinales</taxon>
        <taxon>Pinaceae</taxon>
        <taxon>Picea</taxon>
    </lineage>
</organism>
<reference evidence="1" key="1">
    <citation type="submission" date="2019-03" db="EMBL/GenBank/DDBJ databases">
        <title>Largest Complete Mitochondrial Genome of a Gymnosperm, Sitka Spruce (Picea sitchensis), Indicates Complex Physical Structure.</title>
        <authorList>
            <person name="Jackman S.D."/>
            <person name="Coombe L."/>
            <person name="Warren R."/>
            <person name="Kirk H."/>
            <person name="Trinh E."/>
            <person name="McLeod T."/>
            <person name="Pleasance S."/>
            <person name="Pandoh P."/>
            <person name="Zhao Y."/>
            <person name="Coope R."/>
            <person name="Bousquet J."/>
            <person name="Bohlmann J.C."/>
            <person name="Jones S.J.M."/>
            <person name="Birol I."/>
        </authorList>
    </citation>
    <scope>NUCLEOTIDE SEQUENCE</scope>
    <source>
        <strain evidence="1">Q903</strain>
    </source>
</reference>
<geneLocation type="mitochondrion" evidence="1"/>
<accession>A0A6B9XS04</accession>